<keyword evidence="3" id="KW-1185">Reference proteome</keyword>
<accession>A0A6A6UV80</accession>
<dbReference type="Pfam" id="PF17111">
    <property type="entry name" value="PigL_N"/>
    <property type="match status" value="1"/>
</dbReference>
<dbReference type="Proteomes" id="UP000799440">
    <property type="component" value="Unassembled WGS sequence"/>
</dbReference>
<dbReference type="PANTHER" id="PTHR10039">
    <property type="entry name" value="AMELOGENIN"/>
    <property type="match status" value="1"/>
</dbReference>
<feature type="domain" description="Azaphilone pigments biosynthesis cluster protein L N-terminal" evidence="1">
    <location>
        <begin position="6"/>
        <end position="190"/>
    </location>
</feature>
<dbReference type="PANTHER" id="PTHR10039:SF5">
    <property type="entry name" value="NACHT DOMAIN-CONTAINING PROTEIN"/>
    <property type="match status" value="1"/>
</dbReference>
<dbReference type="Gene3D" id="1.20.930.20">
    <property type="entry name" value="Adaptor protein Cbl, N-terminal domain"/>
    <property type="match status" value="1"/>
</dbReference>
<organism evidence="2 3">
    <name type="scientific">Sporormia fimetaria CBS 119925</name>
    <dbReference type="NCBI Taxonomy" id="1340428"/>
    <lineage>
        <taxon>Eukaryota</taxon>
        <taxon>Fungi</taxon>
        <taxon>Dikarya</taxon>
        <taxon>Ascomycota</taxon>
        <taxon>Pezizomycotina</taxon>
        <taxon>Dothideomycetes</taxon>
        <taxon>Pleosporomycetidae</taxon>
        <taxon>Pleosporales</taxon>
        <taxon>Sporormiaceae</taxon>
        <taxon>Sporormia</taxon>
    </lineage>
</organism>
<dbReference type="EMBL" id="MU006632">
    <property type="protein sequence ID" value="KAF2741679.1"/>
    <property type="molecule type" value="Genomic_DNA"/>
</dbReference>
<sequence>MDPISALSVASSIIAIVDAAVKSGKNIYEVYNSLSGLSDKAQRIATATDGLQNAIAQLRQSSSQLTACQSQDPNVGRAATQCEQVIKSIKAILDDCKATKPESARSTAKAYVNLIKNKSDLKQLLSDLESATEKLKLSLAIATRDEIGRILNRLNLADKNQANLAGQLKALQVDLAGQLSALNAKLDQSNSVADQNWDLINAIRKAVTISDDSMKALNQAAILQGVRARIDQRYEKISEPCGGTFEWILEEDCRGEGEDAVSRREVATRLVEWLKSGAGAFHFIGKPGSGKSTLMKFLVVENRTLQLLHEWANQDQKRLILSKFFF</sequence>
<dbReference type="InterPro" id="IPR027417">
    <property type="entry name" value="P-loop_NTPase"/>
</dbReference>
<dbReference type="OrthoDB" id="443402at2759"/>
<dbReference type="InterPro" id="IPR031348">
    <property type="entry name" value="PigL_N"/>
</dbReference>
<evidence type="ECO:0000313" key="3">
    <source>
        <dbReference type="Proteomes" id="UP000799440"/>
    </source>
</evidence>
<name>A0A6A6UV80_9PLEO</name>
<protein>
    <recommendedName>
        <fullName evidence="1">Azaphilone pigments biosynthesis cluster protein L N-terminal domain-containing protein</fullName>
    </recommendedName>
</protein>
<dbReference type="AlphaFoldDB" id="A0A6A6UV80"/>
<dbReference type="GO" id="GO:0007166">
    <property type="term" value="P:cell surface receptor signaling pathway"/>
    <property type="evidence" value="ECO:0007669"/>
    <property type="project" value="InterPro"/>
</dbReference>
<evidence type="ECO:0000259" key="1">
    <source>
        <dbReference type="Pfam" id="PF17111"/>
    </source>
</evidence>
<gene>
    <name evidence="2" type="ORF">M011DRAFT_330937</name>
</gene>
<evidence type="ECO:0000313" key="2">
    <source>
        <dbReference type="EMBL" id="KAF2741679.1"/>
    </source>
</evidence>
<reference evidence="2" key="1">
    <citation type="journal article" date="2020" name="Stud. Mycol.">
        <title>101 Dothideomycetes genomes: a test case for predicting lifestyles and emergence of pathogens.</title>
        <authorList>
            <person name="Haridas S."/>
            <person name="Albert R."/>
            <person name="Binder M."/>
            <person name="Bloem J."/>
            <person name="Labutti K."/>
            <person name="Salamov A."/>
            <person name="Andreopoulos B."/>
            <person name="Baker S."/>
            <person name="Barry K."/>
            <person name="Bills G."/>
            <person name="Bluhm B."/>
            <person name="Cannon C."/>
            <person name="Castanera R."/>
            <person name="Culley D."/>
            <person name="Daum C."/>
            <person name="Ezra D."/>
            <person name="Gonzalez J."/>
            <person name="Henrissat B."/>
            <person name="Kuo A."/>
            <person name="Liang C."/>
            <person name="Lipzen A."/>
            <person name="Lutzoni F."/>
            <person name="Magnuson J."/>
            <person name="Mondo S."/>
            <person name="Nolan M."/>
            <person name="Ohm R."/>
            <person name="Pangilinan J."/>
            <person name="Park H.-J."/>
            <person name="Ramirez L."/>
            <person name="Alfaro M."/>
            <person name="Sun H."/>
            <person name="Tritt A."/>
            <person name="Yoshinaga Y."/>
            <person name="Zwiers L.-H."/>
            <person name="Turgeon B."/>
            <person name="Goodwin S."/>
            <person name="Spatafora J."/>
            <person name="Crous P."/>
            <person name="Grigoriev I."/>
        </authorList>
    </citation>
    <scope>NUCLEOTIDE SEQUENCE</scope>
    <source>
        <strain evidence="2">CBS 119925</strain>
    </source>
</reference>
<proteinExistence type="predicted"/>
<dbReference type="SUPFAM" id="SSF52540">
    <property type="entry name" value="P-loop containing nucleoside triphosphate hydrolases"/>
    <property type="match status" value="1"/>
</dbReference>
<dbReference type="InterPro" id="IPR036537">
    <property type="entry name" value="Adaptor_Cbl_N_dom_sf"/>
</dbReference>